<proteinExistence type="predicted"/>
<dbReference type="PANTHER" id="PTHR31549">
    <property type="entry name" value="PROTEIN, PUTATIVE (DUF247)-RELATED-RELATED"/>
    <property type="match status" value="1"/>
</dbReference>
<accession>A0A1E5VWH1</accession>
<evidence type="ECO:0000313" key="2">
    <source>
        <dbReference type="Proteomes" id="UP000095767"/>
    </source>
</evidence>
<keyword evidence="2" id="KW-1185">Reference proteome</keyword>
<dbReference type="InterPro" id="IPR004158">
    <property type="entry name" value="DUF247_pln"/>
</dbReference>
<dbReference type="STRING" id="888268.A0A1E5VWH1"/>
<evidence type="ECO:0000313" key="1">
    <source>
        <dbReference type="EMBL" id="OEL29460.1"/>
    </source>
</evidence>
<sequence length="184" mass="20489">MMQTRIHRFPRGLRGIGGEDDRYIVPSVMAIGPYHHGLTHLQEMEEVKHATAHQFCRDAGHSTKEVYERILSLAGDARRCYASDDEAVARLSDAELAAMMLLDGCFLLEYMANRDAPVFAACNLSSGQAIVKDMMLLENQIPWLVLGALTEFLSVDVHKFVAEIGESSSPRRRLQGGSQGFRHS</sequence>
<dbReference type="PANTHER" id="PTHR31549:SF244">
    <property type="entry name" value="OS08G0121500 PROTEIN"/>
    <property type="match status" value="1"/>
</dbReference>
<reference evidence="1 2" key="1">
    <citation type="submission" date="2016-09" db="EMBL/GenBank/DDBJ databases">
        <title>The draft genome of Dichanthelium oligosanthes: A C3 panicoid grass species.</title>
        <authorList>
            <person name="Studer A.J."/>
            <person name="Schnable J.C."/>
            <person name="Brutnell T.P."/>
        </authorList>
    </citation>
    <scope>NUCLEOTIDE SEQUENCE [LARGE SCALE GENOMIC DNA]</scope>
    <source>
        <strain evidence="2">cv. Kellogg 1175</strain>
        <tissue evidence="1">Leaf</tissue>
    </source>
</reference>
<protein>
    <submittedName>
        <fullName evidence="1">Uncharacterized protein</fullName>
    </submittedName>
</protein>
<dbReference type="AlphaFoldDB" id="A0A1E5VWH1"/>
<dbReference type="EMBL" id="LWDX02027555">
    <property type="protein sequence ID" value="OEL29460.1"/>
    <property type="molecule type" value="Genomic_DNA"/>
</dbReference>
<organism evidence="1 2">
    <name type="scientific">Dichanthelium oligosanthes</name>
    <dbReference type="NCBI Taxonomy" id="888268"/>
    <lineage>
        <taxon>Eukaryota</taxon>
        <taxon>Viridiplantae</taxon>
        <taxon>Streptophyta</taxon>
        <taxon>Embryophyta</taxon>
        <taxon>Tracheophyta</taxon>
        <taxon>Spermatophyta</taxon>
        <taxon>Magnoliopsida</taxon>
        <taxon>Liliopsida</taxon>
        <taxon>Poales</taxon>
        <taxon>Poaceae</taxon>
        <taxon>PACMAD clade</taxon>
        <taxon>Panicoideae</taxon>
        <taxon>Panicodae</taxon>
        <taxon>Paniceae</taxon>
        <taxon>Dichantheliinae</taxon>
        <taxon>Dichanthelium</taxon>
    </lineage>
</organism>
<gene>
    <name evidence="1" type="ORF">BAE44_0009518</name>
</gene>
<dbReference type="Proteomes" id="UP000095767">
    <property type="component" value="Unassembled WGS sequence"/>
</dbReference>
<name>A0A1E5VWH1_9POAL</name>
<dbReference type="OrthoDB" id="691886at2759"/>
<comment type="caution">
    <text evidence="1">The sequence shown here is derived from an EMBL/GenBank/DDBJ whole genome shotgun (WGS) entry which is preliminary data.</text>
</comment>
<dbReference type="Pfam" id="PF03140">
    <property type="entry name" value="DUF247"/>
    <property type="match status" value="1"/>
</dbReference>